<accession>A0ABP9VCL8</accession>
<comment type="cofactor">
    <cofactor evidence="1">
        <name>Co(2+)</name>
        <dbReference type="ChEBI" id="CHEBI:48828"/>
    </cofactor>
</comment>
<evidence type="ECO:0000313" key="11">
    <source>
        <dbReference type="Proteomes" id="UP001458946"/>
    </source>
</evidence>
<dbReference type="InterPro" id="IPR000787">
    <property type="entry name" value="Peptidase_M29"/>
</dbReference>
<comment type="cofactor">
    <cofactor evidence="3">
        <name>Zn(2+)</name>
        <dbReference type="ChEBI" id="CHEBI:29105"/>
    </cofactor>
</comment>
<keyword evidence="6" id="KW-0645">Protease</keyword>
<dbReference type="EMBL" id="BAABRN010000034">
    <property type="protein sequence ID" value="GAA5502984.1"/>
    <property type="molecule type" value="Genomic_DNA"/>
</dbReference>
<evidence type="ECO:0000256" key="1">
    <source>
        <dbReference type="ARBA" id="ARBA00001941"/>
    </source>
</evidence>
<evidence type="ECO:0000256" key="8">
    <source>
        <dbReference type="ARBA" id="ARBA00022801"/>
    </source>
</evidence>
<dbReference type="InterPro" id="IPR035097">
    <property type="entry name" value="M29_N-terminal"/>
</dbReference>
<comment type="cofactor">
    <cofactor evidence="2">
        <name>Mg(2+)</name>
        <dbReference type="ChEBI" id="CHEBI:18420"/>
    </cofactor>
</comment>
<proteinExistence type="inferred from homology"/>
<dbReference type="RefSeq" id="WP_353542957.1">
    <property type="nucleotide sequence ID" value="NZ_BAABRN010000034.1"/>
</dbReference>
<evidence type="ECO:0000313" key="10">
    <source>
        <dbReference type="EMBL" id="GAA5502984.1"/>
    </source>
</evidence>
<keyword evidence="9" id="KW-0482">Metalloprotease</keyword>
<evidence type="ECO:0000256" key="3">
    <source>
        <dbReference type="ARBA" id="ARBA00001947"/>
    </source>
</evidence>
<gene>
    <name evidence="10" type="ORF">Dxin01_02732</name>
</gene>
<reference evidence="10 11" key="1">
    <citation type="submission" date="2024-02" db="EMBL/GenBank/DDBJ databases">
        <title>Deinococcus xinjiangensis NBRC 107630.</title>
        <authorList>
            <person name="Ichikawa N."/>
            <person name="Katano-Makiyama Y."/>
            <person name="Hidaka K."/>
        </authorList>
    </citation>
    <scope>NUCLEOTIDE SEQUENCE [LARGE SCALE GENOMIC DNA]</scope>
    <source>
        <strain evidence="10 11">NBRC 107630</strain>
    </source>
</reference>
<keyword evidence="7" id="KW-0479">Metal-binding</keyword>
<comment type="caution">
    <text evidence="10">The sequence shown here is derived from an EMBL/GenBank/DDBJ whole genome shotgun (WGS) entry which is preliminary data.</text>
</comment>
<dbReference type="GO" id="GO:0004177">
    <property type="term" value="F:aminopeptidase activity"/>
    <property type="evidence" value="ECO:0007669"/>
    <property type="project" value="UniProtKB-KW"/>
</dbReference>
<dbReference type="Gene3D" id="3.40.1830.10">
    <property type="entry name" value="Thermophilic metalloprotease (M29)"/>
    <property type="match status" value="1"/>
</dbReference>
<keyword evidence="11" id="KW-1185">Reference proteome</keyword>
<keyword evidence="5 10" id="KW-0031">Aminopeptidase</keyword>
<evidence type="ECO:0000256" key="4">
    <source>
        <dbReference type="ARBA" id="ARBA00008236"/>
    </source>
</evidence>
<organism evidence="10 11">
    <name type="scientific">Deinococcus xinjiangensis</name>
    <dbReference type="NCBI Taxonomy" id="457454"/>
    <lineage>
        <taxon>Bacteria</taxon>
        <taxon>Thermotogati</taxon>
        <taxon>Deinococcota</taxon>
        <taxon>Deinococci</taxon>
        <taxon>Deinococcales</taxon>
        <taxon>Deinococcaceae</taxon>
        <taxon>Deinococcus</taxon>
    </lineage>
</organism>
<dbReference type="Pfam" id="PF02073">
    <property type="entry name" value="Peptidase_M29"/>
    <property type="match status" value="1"/>
</dbReference>
<dbReference type="PRINTS" id="PR00919">
    <property type="entry name" value="THERMOPTASE"/>
</dbReference>
<dbReference type="PANTHER" id="PTHR34448:SF3">
    <property type="entry name" value="AMINOPEPTIDASE AMPS"/>
    <property type="match status" value="1"/>
</dbReference>
<dbReference type="SUPFAM" id="SSF144052">
    <property type="entry name" value="Thermophilic metalloprotease-like"/>
    <property type="match status" value="1"/>
</dbReference>
<keyword evidence="8" id="KW-0378">Hydrolase</keyword>
<name>A0ABP9VCL8_9DEIO</name>
<evidence type="ECO:0000256" key="2">
    <source>
        <dbReference type="ARBA" id="ARBA00001946"/>
    </source>
</evidence>
<evidence type="ECO:0000256" key="5">
    <source>
        <dbReference type="ARBA" id="ARBA00022438"/>
    </source>
</evidence>
<evidence type="ECO:0000256" key="9">
    <source>
        <dbReference type="ARBA" id="ARBA00023049"/>
    </source>
</evidence>
<dbReference type="Proteomes" id="UP001458946">
    <property type="component" value="Unassembled WGS sequence"/>
</dbReference>
<evidence type="ECO:0000256" key="7">
    <source>
        <dbReference type="ARBA" id="ARBA00022723"/>
    </source>
</evidence>
<sequence length="410" mass="44315">MTQDFETKLARYAELLVKIGVNLPDRGLLHVGGPLEAAPLMREVARAAYKVGAISVNARYVDDHQALALYEDGSDEAVSYLPAWNTQETQHLIDDGYAFLSVVGTDPSLLAHVNPERVAQRSKIIAQSMKPVSESIGAFQVNWCVAAMSTPAWAARVYPDLPEAEAVARLWEDIFTVVRVNEADPVAAWESHLAELDRIAAHLNEKQYASLHFKSELGTDLTVGLAENHIWQGGAETAKTGIRGVPNLPTDEVFTAPHRERVDGWAVASKPLSVRGQLITGIRVRFEGGKAVEVQAEQGQGVLQKLIETDEGAAHLGEVALVKASAPVAQTGTLFLNTLFDENAASHIALGRCYPTNLRDGDNPEALKAAGGNDSLIHVDWMIGTPQTDVDGLTAEGAREPLMRGGEWVI</sequence>
<protein>
    <submittedName>
        <fullName evidence="10">Aminopeptidase T</fullName>
    </submittedName>
</protein>
<evidence type="ECO:0000256" key="6">
    <source>
        <dbReference type="ARBA" id="ARBA00022670"/>
    </source>
</evidence>
<dbReference type="InterPro" id="IPR052170">
    <property type="entry name" value="M29_Exopeptidase"/>
</dbReference>
<comment type="similarity">
    <text evidence="4">Belongs to the peptidase M29 family.</text>
</comment>
<dbReference type="PANTHER" id="PTHR34448">
    <property type="entry name" value="AMINOPEPTIDASE"/>
    <property type="match status" value="1"/>
</dbReference>